<evidence type="ECO:0000313" key="7">
    <source>
        <dbReference type="Proteomes" id="UP000681340"/>
    </source>
</evidence>
<dbReference type="InterPro" id="IPR005119">
    <property type="entry name" value="LysR_subst-bd"/>
</dbReference>
<dbReference type="RefSeq" id="WP_212993359.1">
    <property type="nucleotide sequence ID" value="NZ_BAABEA010000047.1"/>
</dbReference>
<evidence type="ECO:0000259" key="5">
    <source>
        <dbReference type="PROSITE" id="PS50931"/>
    </source>
</evidence>
<keyword evidence="3" id="KW-0238">DNA-binding</keyword>
<reference evidence="6" key="1">
    <citation type="submission" date="2021-03" db="EMBL/GenBank/DDBJ databases">
        <title>Whole genome shotgun sequence of Actinoplanes auranticolor NBRC 12245.</title>
        <authorList>
            <person name="Komaki H."/>
            <person name="Tamura T."/>
        </authorList>
    </citation>
    <scope>NUCLEOTIDE SEQUENCE</scope>
    <source>
        <strain evidence="6">NBRC 12245</strain>
    </source>
</reference>
<dbReference type="GO" id="GO:0003677">
    <property type="term" value="F:DNA binding"/>
    <property type="evidence" value="ECO:0007669"/>
    <property type="project" value="UniProtKB-KW"/>
</dbReference>
<evidence type="ECO:0000256" key="4">
    <source>
        <dbReference type="ARBA" id="ARBA00023163"/>
    </source>
</evidence>
<dbReference type="Pfam" id="PF03466">
    <property type="entry name" value="LysR_substrate"/>
    <property type="match status" value="1"/>
</dbReference>
<dbReference type="EMBL" id="BOQL01000066">
    <property type="protein sequence ID" value="GIM77332.1"/>
    <property type="molecule type" value="Genomic_DNA"/>
</dbReference>
<evidence type="ECO:0000256" key="1">
    <source>
        <dbReference type="ARBA" id="ARBA00009437"/>
    </source>
</evidence>
<dbReference type="SUPFAM" id="SSF53850">
    <property type="entry name" value="Periplasmic binding protein-like II"/>
    <property type="match status" value="1"/>
</dbReference>
<keyword evidence="2" id="KW-0805">Transcription regulation</keyword>
<organism evidence="6 7">
    <name type="scientific">Actinoplanes auranticolor</name>
    <dbReference type="NCBI Taxonomy" id="47988"/>
    <lineage>
        <taxon>Bacteria</taxon>
        <taxon>Bacillati</taxon>
        <taxon>Actinomycetota</taxon>
        <taxon>Actinomycetes</taxon>
        <taxon>Micromonosporales</taxon>
        <taxon>Micromonosporaceae</taxon>
        <taxon>Actinoplanes</taxon>
    </lineage>
</organism>
<dbReference type="Gene3D" id="3.40.190.290">
    <property type="match status" value="1"/>
</dbReference>
<dbReference type="InterPro" id="IPR000847">
    <property type="entry name" value="LysR_HTH_N"/>
</dbReference>
<dbReference type="AlphaFoldDB" id="A0A919SRS0"/>
<sequence length="323" mass="33798">MDLHHLRLLRELGDRGSLAAVARAMHITPSAVSQQLRSLQRSARVPLTERRGRRLVLTEAGRALAAAAVEVSTALDRAGRAVDAYLDDPATPVTVAAFHSAGVTYFGPLLSRDGLPPVRCSDQDVPQAGFPALIADHDLVLAHRLAHSPPWPADRLTTVPLIHEPLYVAMPAGHRLASKSSLTTDDVAVEPWICVHEGFPLEGVLTAIAAAAGRPVDIVHRVNEFTVVAAIVAAGGGLGLLPGYTSRPDPGVVLRPLADLPVGRHIDVLTRPETLHRAAVRAVLDALREIAAASGAGESVGAEDGEQGELVVALGAGCGGEDE</sequence>
<dbReference type="InterPro" id="IPR036388">
    <property type="entry name" value="WH-like_DNA-bd_sf"/>
</dbReference>
<dbReference type="GO" id="GO:0003700">
    <property type="term" value="F:DNA-binding transcription factor activity"/>
    <property type="evidence" value="ECO:0007669"/>
    <property type="project" value="InterPro"/>
</dbReference>
<dbReference type="PANTHER" id="PTHR30346">
    <property type="entry name" value="TRANSCRIPTIONAL DUAL REGULATOR HCAR-RELATED"/>
    <property type="match status" value="1"/>
</dbReference>
<proteinExistence type="inferred from homology"/>
<protein>
    <submittedName>
        <fullName evidence="6">LysR family transcriptional regulator</fullName>
    </submittedName>
</protein>
<dbReference type="GO" id="GO:0032993">
    <property type="term" value="C:protein-DNA complex"/>
    <property type="evidence" value="ECO:0007669"/>
    <property type="project" value="TreeGrafter"/>
</dbReference>
<keyword evidence="7" id="KW-1185">Reference proteome</keyword>
<gene>
    <name evidence="6" type="ORF">Aau02nite_75410</name>
</gene>
<dbReference type="Gene3D" id="1.10.10.10">
    <property type="entry name" value="Winged helix-like DNA-binding domain superfamily/Winged helix DNA-binding domain"/>
    <property type="match status" value="1"/>
</dbReference>
<dbReference type="PROSITE" id="PS50931">
    <property type="entry name" value="HTH_LYSR"/>
    <property type="match status" value="1"/>
</dbReference>
<accession>A0A919SRS0</accession>
<dbReference type="SUPFAM" id="SSF46785">
    <property type="entry name" value="Winged helix' DNA-binding domain"/>
    <property type="match status" value="1"/>
</dbReference>
<name>A0A919SRS0_9ACTN</name>
<comment type="caution">
    <text evidence="6">The sequence shown here is derived from an EMBL/GenBank/DDBJ whole genome shotgun (WGS) entry which is preliminary data.</text>
</comment>
<keyword evidence="4" id="KW-0804">Transcription</keyword>
<comment type="similarity">
    <text evidence="1">Belongs to the LysR transcriptional regulatory family.</text>
</comment>
<dbReference type="PANTHER" id="PTHR30346:SF29">
    <property type="entry name" value="LYSR SUBSTRATE-BINDING"/>
    <property type="match status" value="1"/>
</dbReference>
<dbReference type="InterPro" id="IPR036390">
    <property type="entry name" value="WH_DNA-bd_sf"/>
</dbReference>
<dbReference type="Proteomes" id="UP000681340">
    <property type="component" value="Unassembled WGS sequence"/>
</dbReference>
<dbReference type="Pfam" id="PF00126">
    <property type="entry name" value="HTH_1"/>
    <property type="match status" value="1"/>
</dbReference>
<evidence type="ECO:0000313" key="6">
    <source>
        <dbReference type="EMBL" id="GIM77332.1"/>
    </source>
</evidence>
<evidence type="ECO:0000256" key="3">
    <source>
        <dbReference type="ARBA" id="ARBA00023125"/>
    </source>
</evidence>
<feature type="domain" description="HTH lysR-type" evidence="5">
    <location>
        <begin position="1"/>
        <end position="58"/>
    </location>
</feature>
<evidence type="ECO:0000256" key="2">
    <source>
        <dbReference type="ARBA" id="ARBA00023015"/>
    </source>
</evidence>